<keyword evidence="3" id="KW-0560">Oxidoreductase</keyword>
<dbReference type="AlphaFoldDB" id="A0A1M6UF11"/>
<dbReference type="Proteomes" id="UP000184363">
    <property type="component" value="Unassembled WGS sequence"/>
</dbReference>
<keyword evidence="5" id="KW-0411">Iron-sulfur</keyword>
<proteinExistence type="predicted"/>
<dbReference type="PANTHER" id="PTHR43498:SF1">
    <property type="entry name" value="COB--COM HETERODISULFIDE REDUCTASE IRON-SULFUR SUBUNIT A"/>
    <property type="match status" value="1"/>
</dbReference>
<dbReference type="Gene3D" id="3.50.50.60">
    <property type="entry name" value="FAD/NAD(P)-binding domain"/>
    <property type="match status" value="1"/>
</dbReference>
<dbReference type="Pfam" id="PF12831">
    <property type="entry name" value="FAD_oxidored"/>
    <property type="match status" value="1"/>
</dbReference>
<dbReference type="PRINTS" id="PR00411">
    <property type="entry name" value="PNDRDTASEI"/>
</dbReference>
<evidence type="ECO:0000313" key="7">
    <source>
        <dbReference type="Proteomes" id="UP000184363"/>
    </source>
</evidence>
<evidence type="ECO:0000256" key="4">
    <source>
        <dbReference type="ARBA" id="ARBA00023004"/>
    </source>
</evidence>
<dbReference type="GO" id="GO:0051539">
    <property type="term" value="F:4 iron, 4 sulfur cluster binding"/>
    <property type="evidence" value="ECO:0007669"/>
    <property type="project" value="UniProtKB-KW"/>
</dbReference>
<evidence type="ECO:0000313" key="6">
    <source>
        <dbReference type="EMBL" id="SHK67757.1"/>
    </source>
</evidence>
<dbReference type="SUPFAM" id="SSF51905">
    <property type="entry name" value="FAD/NAD(P)-binding domain"/>
    <property type="match status" value="1"/>
</dbReference>
<evidence type="ECO:0000256" key="1">
    <source>
        <dbReference type="ARBA" id="ARBA00022485"/>
    </source>
</evidence>
<name>A0A1M6UF11_PSETH</name>
<dbReference type="GO" id="GO:0046872">
    <property type="term" value="F:metal ion binding"/>
    <property type="evidence" value="ECO:0007669"/>
    <property type="project" value="UniProtKB-KW"/>
</dbReference>
<keyword evidence="1" id="KW-0004">4Fe-4S</keyword>
<dbReference type="OrthoDB" id="177652at2"/>
<protein>
    <submittedName>
        <fullName evidence="6">FAD dependent oxidoreductase</fullName>
    </submittedName>
</protein>
<evidence type="ECO:0000256" key="3">
    <source>
        <dbReference type="ARBA" id="ARBA00023002"/>
    </source>
</evidence>
<reference evidence="6 7" key="1">
    <citation type="submission" date="2016-11" db="EMBL/GenBank/DDBJ databases">
        <authorList>
            <person name="Jaros S."/>
            <person name="Januszkiewicz K."/>
            <person name="Wedrychowicz H."/>
        </authorList>
    </citation>
    <scope>NUCLEOTIDE SEQUENCE [LARGE SCALE GENOMIC DNA]</scope>
    <source>
        <strain evidence="6 7">DSM 43832</strain>
    </source>
</reference>
<organism evidence="6 7">
    <name type="scientific">Pseudonocardia thermophila</name>
    <dbReference type="NCBI Taxonomy" id="1848"/>
    <lineage>
        <taxon>Bacteria</taxon>
        <taxon>Bacillati</taxon>
        <taxon>Actinomycetota</taxon>
        <taxon>Actinomycetes</taxon>
        <taxon>Pseudonocardiales</taxon>
        <taxon>Pseudonocardiaceae</taxon>
        <taxon>Pseudonocardia</taxon>
    </lineage>
</organism>
<accession>A0A1M6UF11</accession>
<dbReference type="PANTHER" id="PTHR43498">
    <property type="entry name" value="FERREDOXIN:COB-COM HETERODISULFIDE REDUCTASE SUBUNIT A"/>
    <property type="match status" value="1"/>
</dbReference>
<dbReference type="STRING" id="1848.SAMN05443637_11036"/>
<evidence type="ECO:0000256" key="5">
    <source>
        <dbReference type="ARBA" id="ARBA00023014"/>
    </source>
</evidence>
<keyword evidence="7" id="KW-1185">Reference proteome</keyword>
<gene>
    <name evidence="6" type="ORF">SAMN05443637_11036</name>
</gene>
<keyword evidence="4" id="KW-0408">Iron</keyword>
<dbReference type="PRINTS" id="PR00368">
    <property type="entry name" value="FADPNR"/>
</dbReference>
<dbReference type="EMBL" id="FRAP01000010">
    <property type="protein sequence ID" value="SHK67757.1"/>
    <property type="molecule type" value="Genomic_DNA"/>
</dbReference>
<dbReference type="InterPro" id="IPR036188">
    <property type="entry name" value="FAD/NAD-bd_sf"/>
</dbReference>
<dbReference type="InterPro" id="IPR039650">
    <property type="entry name" value="HdrA-like"/>
</dbReference>
<sequence>MAAKPNSDLFEELVPGDHDGVRRRRCRRTVHEGTRIAVDDEVLAFDVVVVGGGAAGVAAAVGAAVTGARTCLVEQHGYLGGAAVASSVLTYCGFFDRAHRQVVAGVGQLFLDRLAELDLYRTHVSQASGNKVVLLDLETTKRVLDSLLLDSGVTVLLRSIVHAADTDGDRITAVRLVHPGGALTVSGSAFIDCSGDGALLAAAGVETVVLPVEERQASTLVMRVGGVAADADLTPAGMARAVRAYRAARGVPLPRDHGNLVRLPVSGEVMVLVVDQHRDMLDVADATRAAVESRAQAQHYFAALRAGARGWETSYLAATGPELGVRETRRLRGRDVVTAEDVLAGRKRPDVVVARGGWPIEDHSEPGRVRHDDVRDGGWFDIPLGAVTAASMRNVWAAGRLVSTDRRAYASTRVMGTAFATGHAAGVAAALHARTGAVDVAAVQRTLREQGALL</sequence>
<evidence type="ECO:0000256" key="2">
    <source>
        <dbReference type="ARBA" id="ARBA00022723"/>
    </source>
</evidence>
<keyword evidence="2" id="KW-0479">Metal-binding</keyword>
<dbReference type="GO" id="GO:0016491">
    <property type="term" value="F:oxidoreductase activity"/>
    <property type="evidence" value="ECO:0007669"/>
    <property type="project" value="UniProtKB-KW"/>
</dbReference>